<dbReference type="Proteomes" id="UP000827724">
    <property type="component" value="Unassembled WGS sequence"/>
</dbReference>
<organism evidence="1 2">
    <name type="scientific">Trichoderma cornu-damae</name>
    <dbReference type="NCBI Taxonomy" id="654480"/>
    <lineage>
        <taxon>Eukaryota</taxon>
        <taxon>Fungi</taxon>
        <taxon>Dikarya</taxon>
        <taxon>Ascomycota</taxon>
        <taxon>Pezizomycotina</taxon>
        <taxon>Sordariomycetes</taxon>
        <taxon>Hypocreomycetidae</taxon>
        <taxon>Hypocreales</taxon>
        <taxon>Hypocreaceae</taxon>
        <taxon>Trichoderma</taxon>
    </lineage>
</organism>
<dbReference type="OrthoDB" id="10494557at2759"/>
<protein>
    <submittedName>
        <fullName evidence="1">Uncharacterized protein</fullName>
    </submittedName>
</protein>
<reference evidence="1" key="1">
    <citation type="submission" date="2021-08" db="EMBL/GenBank/DDBJ databases">
        <title>Chromosome-Level Trichoderma cornu-damae using Hi-C Data.</title>
        <authorList>
            <person name="Kim C.S."/>
        </authorList>
    </citation>
    <scope>NUCLEOTIDE SEQUENCE</scope>
    <source>
        <strain evidence="1">KA19-0412C</strain>
    </source>
</reference>
<dbReference type="EMBL" id="JAIWOZ010000001">
    <property type="protein sequence ID" value="KAH6611084.1"/>
    <property type="molecule type" value="Genomic_DNA"/>
</dbReference>
<name>A0A9P8QTN0_9HYPO</name>
<evidence type="ECO:0000313" key="1">
    <source>
        <dbReference type="EMBL" id="KAH6611084.1"/>
    </source>
</evidence>
<sequence length="71" mass="7735">MGMAVTSRDRSEGVEAEEAMALASGEGISLSSRAIVRNVSKMLWKLSRRRRRRMCYINACCLHAGGSCGVT</sequence>
<keyword evidence="2" id="KW-1185">Reference proteome</keyword>
<comment type="caution">
    <text evidence="1">The sequence shown here is derived from an EMBL/GenBank/DDBJ whole genome shotgun (WGS) entry which is preliminary data.</text>
</comment>
<proteinExistence type="predicted"/>
<gene>
    <name evidence="1" type="ORF">Trco_001104</name>
</gene>
<dbReference type="AlphaFoldDB" id="A0A9P8QTN0"/>
<evidence type="ECO:0000313" key="2">
    <source>
        <dbReference type="Proteomes" id="UP000827724"/>
    </source>
</evidence>
<accession>A0A9P8QTN0</accession>